<dbReference type="InterPro" id="IPR022037">
    <property type="entry name" value="DUF3606"/>
</dbReference>
<comment type="caution">
    <text evidence="1">The sequence shown here is derived from an EMBL/GenBank/DDBJ whole genome shotgun (WGS) entry which is preliminary data.</text>
</comment>
<name>A0ABS8IUE8_9BURK</name>
<accession>A0ABS8IUE8</accession>
<gene>
    <name evidence="1" type="ORF">LMJ30_14950</name>
</gene>
<protein>
    <submittedName>
        <fullName evidence="1">DUF3606 domain-containing protein</fullName>
    </submittedName>
</protein>
<dbReference type="Pfam" id="PF12244">
    <property type="entry name" value="DUF3606"/>
    <property type="match status" value="1"/>
</dbReference>
<evidence type="ECO:0000313" key="1">
    <source>
        <dbReference type="EMBL" id="MCC6072247.1"/>
    </source>
</evidence>
<evidence type="ECO:0000313" key="2">
    <source>
        <dbReference type="Proteomes" id="UP001198701"/>
    </source>
</evidence>
<dbReference type="EMBL" id="JAJHPV010000014">
    <property type="protein sequence ID" value="MCC6072247.1"/>
    <property type="molecule type" value="Genomic_DNA"/>
</dbReference>
<keyword evidence="2" id="KW-1185">Reference proteome</keyword>
<organism evidence="1 2">
    <name type="scientific">Massilia agrisoli</name>
    <dbReference type="NCBI Taxonomy" id="2892444"/>
    <lineage>
        <taxon>Bacteria</taxon>
        <taxon>Pseudomonadati</taxon>
        <taxon>Pseudomonadota</taxon>
        <taxon>Betaproteobacteria</taxon>
        <taxon>Burkholderiales</taxon>
        <taxon>Oxalobacteraceae</taxon>
        <taxon>Telluria group</taxon>
        <taxon>Massilia</taxon>
    </lineage>
</organism>
<dbReference type="Proteomes" id="UP001198701">
    <property type="component" value="Unassembled WGS sequence"/>
</dbReference>
<sequence>MADNLNNRGPQDASKVNVGEDWEVAYWTKKFGVSAEELKQAVKQVGTSAEAIGKHFNK</sequence>
<proteinExistence type="predicted"/>
<reference evidence="1 2" key="1">
    <citation type="submission" date="2021-11" db="EMBL/GenBank/DDBJ databases">
        <authorList>
            <person name="Huq M.A."/>
        </authorList>
    </citation>
    <scope>NUCLEOTIDE SEQUENCE [LARGE SCALE GENOMIC DNA]</scope>
    <source>
        <strain evidence="1 2">MAHUQ-52</strain>
    </source>
</reference>
<dbReference type="RefSeq" id="WP_229433137.1">
    <property type="nucleotide sequence ID" value="NZ_JAJHPV010000014.1"/>
</dbReference>